<proteinExistence type="inferred from homology"/>
<dbReference type="Gene3D" id="1.10.287.1120">
    <property type="entry name" value="Bipartite methylase S protein"/>
    <property type="match status" value="1"/>
</dbReference>
<feature type="domain" description="Type I restriction modification DNA specificity" evidence="4">
    <location>
        <begin position="312"/>
        <end position="394"/>
    </location>
</feature>
<evidence type="ECO:0000256" key="3">
    <source>
        <dbReference type="ARBA" id="ARBA00023125"/>
    </source>
</evidence>
<evidence type="ECO:0000313" key="5">
    <source>
        <dbReference type="EMBL" id="QRG65964.1"/>
    </source>
</evidence>
<keyword evidence="5" id="KW-0255">Endonuclease</keyword>
<reference evidence="5 6" key="1">
    <citation type="submission" date="2021-01" db="EMBL/GenBank/DDBJ databases">
        <title>Identification of strong promoters based on the transcriptome of Brevibacillus choshinensis.</title>
        <authorList>
            <person name="Yao D."/>
            <person name="Zhang K."/>
            <person name="Wu J."/>
        </authorList>
    </citation>
    <scope>NUCLEOTIDE SEQUENCE [LARGE SCALE GENOMIC DNA]</scope>
    <source>
        <strain evidence="5 6">HPD31-SP3</strain>
    </source>
</reference>
<dbReference type="GO" id="GO:0004519">
    <property type="term" value="F:endonuclease activity"/>
    <property type="evidence" value="ECO:0007669"/>
    <property type="project" value="UniProtKB-KW"/>
</dbReference>
<feature type="domain" description="Type I restriction modification DNA specificity" evidence="4">
    <location>
        <begin position="19"/>
        <end position="200"/>
    </location>
</feature>
<accession>A0ABX7FJR2</accession>
<evidence type="ECO:0000313" key="6">
    <source>
        <dbReference type="Proteomes" id="UP000596248"/>
    </source>
</evidence>
<protein>
    <submittedName>
        <fullName evidence="5">Restriction endonuclease subunit S</fullName>
    </submittedName>
</protein>
<keyword evidence="3" id="KW-0238">DNA-binding</keyword>
<keyword evidence="2" id="KW-0680">Restriction system</keyword>
<dbReference type="InterPro" id="IPR000055">
    <property type="entry name" value="Restrct_endonuc_typeI_TRD"/>
</dbReference>
<dbReference type="SUPFAM" id="SSF116734">
    <property type="entry name" value="DNA methylase specificity domain"/>
    <property type="match status" value="2"/>
</dbReference>
<dbReference type="PANTHER" id="PTHR30408">
    <property type="entry name" value="TYPE-1 RESTRICTION ENZYME ECOKI SPECIFICITY PROTEIN"/>
    <property type="match status" value="1"/>
</dbReference>
<dbReference type="InterPro" id="IPR044946">
    <property type="entry name" value="Restrct_endonuc_typeI_TRD_sf"/>
</dbReference>
<keyword evidence="5" id="KW-0378">Hydrolase</keyword>
<dbReference type="RefSeq" id="WP_203353033.1">
    <property type="nucleotide sequence ID" value="NZ_CP069127.1"/>
</dbReference>
<gene>
    <name evidence="5" type="ORF">JNE38_20620</name>
</gene>
<evidence type="ECO:0000256" key="2">
    <source>
        <dbReference type="ARBA" id="ARBA00022747"/>
    </source>
</evidence>
<keyword evidence="6" id="KW-1185">Reference proteome</keyword>
<comment type="similarity">
    <text evidence="1">Belongs to the type-I restriction system S methylase family.</text>
</comment>
<name>A0ABX7FJR2_BRECH</name>
<dbReference type="Pfam" id="PF01420">
    <property type="entry name" value="Methylase_S"/>
    <property type="match status" value="2"/>
</dbReference>
<dbReference type="Proteomes" id="UP000596248">
    <property type="component" value="Chromosome"/>
</dbReference>
<dbReference type="Gene3D" id="3.90.220.20">
    <property type="entry name" value="DNA methylase specificity domains"/>
    <property type="match status" value="2"/>
</dbReference>
<evidence type="ECO:0000256" key="1">
    <source>
        <dbReference type="ARBA" id="ARBA00010923"/>
    </source>
</evidence>
<dbReference type="EMBL" id="CP069127">
    <property type="protein sequence ID" value="QRG65964.1"/>
    <property type="molecule type" value="Genomic_DNA"/>
</dbReference>
<dbReference type="PANTHER" id="PTHR30408:SF12">
    <property type="entry name" value="TYPE I RESTRICTION ENZYME MJAVIII SPECIFICITY SUBUNIT"/>
    <property type="match status" value="1"/>
</dbReference>
<dbReference type="CDD" id="cd17261">
    <property type="entry name" value="RMtype1_S_EcoKI-TRD2-CR2_like"/>
    <property type="match status" value="1"/>
</dbReference>
<evidence type="ECO:0000259" key="4">
    <source>
        <dbReference type="Pfam" id="PF01420"/>
    </source>
</evidence>
<organism evidence="5 6">
    <name type="scientific">Brevibacillus choshinensis</name>
    <dbReference type="NCBI Taxonomy" id="54911"/>
    <lineage>
        <taxon>Bacteria</taxon>
        <taxon>Bacillati</taxon>
        <taxon>Bacillota</taxon>
        <taxon>Bacilli</taxon>
        <taxon>Bacillales</taxon>
        <taxon>Paenibacillaceae</taxon>
        <taxon>Brevibacillus</taxon>
    </lineage>
</organism>
<keyword evidence="5" id="KW-0540">Nuclease</keyword>
<sequence>MDKIGTVKKLKDNTSTFNEWKIRRLSEIIESLDSGVSVNSTDSPIASGEFGVLKTSAVSNGYFHIKENKKILDDELGRARLNPKKGAILISRANTPELVGEVGYVDKDYENLYLSDKIWQATYKVKVDGKWLANILSSPSVKNRIKVLATGTSNSMKNISKENFLSLEIPFPKYEEQQELASILSTWDKAIELKEKLIEQKKEQKKGLMQKLLTGKVRLSGFNEKWVEAKLGDLLIERKEIGYNDLELLAITSLRGIVRRTEVDIKDNSSEDKSKYKRIMPLDIGYNTMRMWQGVSGVSKYEGIVSPAYTILKPTNRVNSHFVGYLFKLPHTINLFRRYSQGLVDDTLNLKYENLKVIKVIIPQDVSEQKAIAEVLLYHDQHIELIENELEFLKQQKKGLIQLLLTGKVRVKV</sequence>
<dbReference type="InterPro" id="IPR052021">
    <property type="entry name" value="Type-I_RS_S_subunit"/>
</dbReference>